<dbReference type="EMBL" id="JAZHOG010000007">
    <property type="protein sequence ID" value="MEJ8568168.1"/>
    <property type="molecule type" value="Genomic_DNA"/>
</dbReference>
<dbReference type="InterPro" id="IPR004610">
    <property type="entry name" value="RecJ"/>
</dbReference>
<dbReference type="Proteomes" id="UP001359886">
    <property type="component" value="Unassembled WGS sequence"/>
</dbReference>
<dbReference type="PANTHER" id="PTHR30255">
    <property type="entry name" value="SINGLE-STRANDED-DNA-SPECIFIC EXONUCLEASE RECJ"/>
    <property type="match status" value="1"/>
</dbReference>
<name>A0AAW9RH29_9GAMM</name>
<protein>
    <recommendedName>
        <fullName evidence="2">Single-stranded-DNA-specific exonuclease RecJ</fullName>
    </recommendedName>
</protein>
<evidence type="ECO:0000259" key="7">
    <source>
        <dbReference type="Pfam" id="PF01368"/>
    </source>
</evidence>
<sequence length="584" mass="62862">MKAPAIIRQRPVPDTVPELASEGLHPVLQRVLCARGVRSAEELRLGLADLLRPDTLGGIDTAAELLARAVVEGQRILIVGDFDADGATGTAVAVLALRAMGAAHVDFRVPNRFEFGYGLTPALVETLAGDPPDLLVTVDSGIGCVAGVGRARELGSRVIVTDHHLPGETLPPADAIVNPNCAGDDFGSKALAGVGVMFYLAGRTRQALRDAGWFGGGRREPNLASLLDLVALGTVADLVPLDHNNRVLVRQGLERIRRGLARPGLMALLRAGKRDYRFASAADLGFAVGPRLNAAGRLEDMSVGIRCLLSEDRDQADRMAAQLDELNRQRRDMQEQMQIEAMSQVGELTESLRAEASLPDALCLFDEDWHQGVVGLVASRVKDAVHRPVVAFAPEEPGSDWLKGSARSVRGLHIRDALALLEAREPGLMRAFGGHAMAAGLSLAREHLERFRGGLDSAVRELLGDGSLEAEILTDGSLEPDDLGLELARELERAGPWGQRFPEPLFDGHFAVVDHRVVGGAHLKMQVRAPGAREVVDAIAFNHLPEDLPGSGTARLLYRLDINRWRGSETCQLRVERIVSMGSE</sequence>
<dbReference type="Gene3D" id="3.10.310.30">
    <property type="match status" value="1"/>
</dbReference>
<dbReference type="NCBIfam" id="TIGR00644">
    <property type="entry name" value="recJ"/>
    <property type="match status" value="1"/>
</dbReference>
<evidence type="ECO:0000256" key="5">
    <source>
        <dbReference type="ARBA" id="ARBA00022839"/>
    </source>
</evidence>
<dbReference type="RefSeq" id="WP_354695493.1">
    <property type="nucleotide sequence ID" value="NZ_JAZHOG010000007.1"/>
</dbReference>
<evidence type="ECO:0000256" key="6">
    <source>
        <dbReference type="SAM" id="Coils"/>
    </source>
</evidence>
<evidence type="ECO:0000259" key="9">
    <source>
        <dbReference type="Pfam" id="PF17768"/>
    </source>
</evidence>
<dbReference type="FunFam" id="3.90.1640.30:FF:000001">
    <property type="entry name" value="Single-stranded-DNA-specific exonuclease RecJ"/>
    <property type="match status" value="1"/>
</dbReference>
<evidence type="ECO:0000313" key="10">
    <source>
        <dbReference type="EMBL" id="MEJ8568168.1"/>
    </source>
</evidence>
<evidence type="ECO:0000259" key="8">
    <source>
        <dbReference type="Pfam" id="PF02272"/>
    </source>
</evidence>
<dbReference type="PANTHER" id="PTHR30255:SF2">
    <property type="entry name" value="SINGLE-STRANDED-DNA-SPECIFIC EXONUCLEASE RECJ"/>
    <property type="match status" value="1"/>
</dbReference>
<dbReference type="SUPFAM" id="SSF64182">
    <property type="entry name" value="DHH phosphoesterases"/>
    <property type="match status" value="1"/>
</dbReference>
<dbReference type="Pfam" id="PF02272">
    <property type="entry name" value="DHHA1"/>
    <property type="match status" value="1"/>
</dbReference>
<keyword evidence="3" id="KW-0540">Nuclease</keyword>
<reference evidence="10 11" key="1">
    <citation type="submission" date="2024-02" db="EMBL/GenBank/DDBJ databases">
        <title>A novel Wenzhouxiangellaceae bacterium, isolated from coastal sediments.</title>
        <authorList>
            <person name="Du Z.-J."/>
            <person name="Ye Y.-Q."/>
            <person name="Zhang X.-Y."/>
        </authorList>
    </citation>
    <scope>NUCLEOTIDE SEQUENCE [LARGE SCALE GENOMIC DNA]</scope>
    <source>
        <strain evidence="10 11">CH-27</strain>
    </source>
</reference>
<gene>
    <name evidence="10" type="primary">recJ</name>
    <name evidence="10" type="ORF">V3330_11070</name>
</gene>
<evidence type="ECO:0000313" key="11">
    <source>
        <dbReference type="Proteomes" id="UP001359886"/>
    </source>
</evidence>
<keyword evidence="5 10" id="KW-0269">Exonuclease</keyword>
<keyword evidence="4" id="KW-0378">Hydrolase</keyword>
<dbReference type="InterPro" id="IPR001667">
    <property type="entry name" value="DDH_dom"/>
</dbReference>
<dbReference type="InterPro" id="IPR041122">
    <property type="entry name" value="RecJ_OB"/>
</dbReference>
<comment type="caution">
    <text evidence="10">The sequence shown here is derived from an EMBL/GenBank/DDBJ whole genome shotgun (WGS) entry which is preliminary data.</text>
</comment>
<dbReference type="Gene3D" id="3.90.1640.30">
    <property type="match status" value="1"/>
</dbReference>
<feature type="domain" description="RecJ OB" evidence="9">
    <location>
        <begin position="474"/>
        <end position="576"/>
    </location>
</feature>
<dbReference type="GO" id="GO:0008409">
    <property type="term" value="F:5'-3' exonuclease activity"/>
    <property type="evidence" value="ECO:0007669"/>
    <property type="project" value="InterPro"/>
</dbReference>
<dbReference type="InterPro" id="IPR051673">
    <property type="entry name" value="SSDNA_exonuclease_RecJ"/>
</dbReference>
<evidence type="ECO:0000256" key="1">
    <source>
        <dbReference type="ARBA" id="ARBA00005915"/>
    </source>
</evidence>
<evidence type="ECO:0000256" key="3">
    <source>
        <dbReference type="ARBA" id="ARBA00022722"/>
    </source>
</evidence>
<dbReference type="AlphaFoldDB" id="A0AAW9RH29"/>
<dbReference type="GO" id="GO:0003676">
    <property type="term" value="F:nucleic acid binding"/>
    <property type="evidence" value="ECO:0007669"/>
    <property type="project" value="InterPro"/>
</dbReference>
<dbReference type="GO" id="GO:0006281">
    <property type="term" value="P:DNA repair"/>
    <property type="evidence" value="ECO:0007669"/>
    <property type="project" value="InterPro"/>
</dbReference>
<dbReference type="Pfam" id="PF01368">
    <property type="entry name" value="DHH"/>
    <property type="match status" value="1"/>
</dbReference>
<evidence type="ECO:0000256" key="4">
    <source>
        <dbReference type="ARBA" id="ARBA00022801"/>
    </source>
</evidence>
<dbReference type="InterPro" id="IPR003156">
    <property type="entry name" value="DHHA1_dom"/>
</dbReference>
<accession>A0AAW9RH29</accession>
<dbReference type="InterPro" id="IPR038763">
    <property type="entry name" value="DHH_sf"/>
</dbReference>
<feature type="coiled-coil region" evidence="6">
    <location>
        <begin position="309"/>
        <end position="343"/>
    </location>
</feature>
<keyword evidence="11" id="KW-1185">Reference proteome</keyword>
<feature type="domain" description="DHHA1" evidence="8">
    <location>
        <begin position="364"/>
        <end position="459"/>
    </location>
</feature>
<proteinExistence type="inferred from homology"/>
<dbReference type="GO" id="GO:0006310">
    <property type="term" value="P:DNA recombination"/>
    <property type="evidence" value="ECO:0007669"/>
    <property type="project" value="InterPro"/>
</dbReference>
<organism evidence="10 11">
    <name type="scientific">Elongatibacter sediminis</name>
    <dbReference type="NCBI Taxonomy" id="3119006"/>
    <lineage>
        <taxon>Bacteria</taxon>
        <taxon>Pseudomonadati</taxon>
        <taxon>Pseudomonadota</taxon>
        <taxon>Gammaproteobacteria</taxon>
        <taxon>Chromatiales</taxon>
        <taxon>Wenzhouxiangellaceae</taxon>
        <taxon>Elongatibacter</taxon>
    </lineage>
</organism>
<feature type="domain" description="DDH" evidence="7">
    <location>
        <begin position="75"/>
        <end position="234"/>
    </location>
</feature>
<evidence type="ECO:0000256" key="2">
    <source>
        <dbReference type="ARBA" id="ARBA00019841"/>
    </source>
</evidence>
<comment type="similarity">
    <text evidence="1">Belongs to the RecJ family.</text>
</comment>
<keyword evidence="6" id="KW-0175">Coiled coil</keyword>
<dbReference type="Pfam" id="PF17768">
    <property type="entry name" value="RecJ_OB"/>
    <property type="match status" value="1"/>
</dbReference>